<protein>
    <submittedName>
        <fullName evidence="2">Uncharacterized protein</fullName>
    </submittedName>
</protein>
<sequence length="215" mass="25217">MRKDRFFSHQLVQSYLEDFSKRLHDLPPDVKHPFIQKVRSDLYEKALEKEKKGVSPEEIPQSVLMEFLSPNELAADLLKEYDREDLNHHVIKLSYSTVLATGSFGALSVPILLGFINVSAILPFVIGFIIGNIYLLFGKFTWNRTLLSHFQKTMRFIPWMFVLPFVLFAVRTMIVRQIDLFSFYYLVGYLIVTILYIRFLKMLPKLQETNMDLSR</sequence>
<keyword evidence="1" id="KW-0472">Membrane</keyword>
<proteinExistence type="predicted"/>
<comment type="caution">
    <text evidence="2">The sequence shown here is derived from an EMBL/GenBank/DDBJ whole genome shotgun (WGS) entry which is preliminary data.</text>
</comment>
<dbReference type="EMBL" id="ACWF01000033">
    <property type="protein sequence ID" value="EHL79077.1"/>
    <property type="molecule type" value="Genomic_DNA"/>
</dbReference>
<keyword evidence="1" id="KW-0812">Transmembrane</keyword>
<accession>G9QID8</accession>
<feature type="transmembrane region" description="Helical" evidence="1">
    <location>
        <begin position="119"/>
        <end position="137"/>
    </location>
</feature>
<reference evidence="2 3" key="1">
    <citation type="submission" date="2011-09" db="EMBL/GenBank/DDBJ databases">
        <title>The Genome Sequence of Bacillus smithii 7_3_47FAA.</title>
        <authorList>
            <consortium name="The Broad Institute Genome Sequencing Platform"/>
            <person name="Earl A."/>
            <person name="Ward D."/>
            <person name="Feldgarden M."/>
            <person name="Gevers D."/>
            <person name="Daigneault M."/>
            <person name="Strauss J."/>
            <person name="Allen-Vercoe E."/>
            <person name="Young S.K."/>
            <person name="Zeng Q."/>
            <person name="Gargeya S."/>
            <person name="Fitzgerald M."/>
            <person name="Haas B."/>
            <person name="Abouelleil A."/>
            <person name="Alvarado L."/>
            <person name="Arachchi H.M."/>
            <person name="Berlin A."/>
            <person name="Brown A."/>
            <person name="Chapman S.B."/>
            <person name="Chen Z."/>
            <person name="Dunbar C."/>
            <person name="Freedman E."/>
            <person name="Gearin G."/>
            <person name="Goldberg J."/>
            <person name="Griggs A."/>
            <person name="Gujja S."/>
            <person name="Heiman D."/>
            <person name="Howarth C."/>
            <person name="Larson L."/>
            <person name="Lui A."/>
            <person name="MacDonald P.J.P."/>
            <person name="Montmayeur A."/>
            <person name="Murphy C."/>
            <person name="Neiman D."/>
            <person name="Pearson M."/>
            <person name="Priest M."/>
            <person name="Roberts A."/>
            <person name="Saif S."/>
            <person name="Shea T."/>
            <person name="Shenoy N."/>
            <person name="Sisk P."/>
            <person name="Stolte C."/>
            <person name="Sykes S."/>
            <person name="Wortman J."/>
            <person name="Nusbaum C."/>
            <person name="Birren B."/>
        </authorList>
    </citation>
    <scope>NUCLEOTIDE SEQUENCE [LARGE SCALE GENOMIC DNA]</scope>
    <source>
        <strain evidence="2 3">7_3_47FAA</strain>
    </source>
</reference>
<evidence type="ECO:0000256" key="1">
    <source>
        <dbReference type="SAM" id="Phobius"/>
    </source>
</evidence>
<dbReference type="RefSeq" id="WP_003353003.1">
    <property type="nucleotide sequence ID" value="NZ_JH414743.1"/>
</dbReference>
<feature type="transmembrane region" description="Helical" evidence="1">
    <location>
        <begin position="181"/>
        <end position="200"/>
    </location>
</feature>
<evidence type="ECO:0000313" key="3">
    <source>
        <dbReference type="Proteomes" id="UP000011747"/>
    </source>
</evidence>
<evidence type="ECO:0000313" key="2">
    <source>
        <dbReference type="EMBL" id="EHL79077.1"/>
    </source>
</evidence>
<organism evidence="2 3">
    <name type="scientific">Bacillus smithii 7_3_47FAA</name>
    <dbReference type="NCBI Taxonomy" id="665952"/>
    <lineage>
        <taxon>Bacteria</taxon>
        <taxon>Bacillati</taxon>
        <taxon>Bacillota</taxon>
        <taxon>Bacilli</taxon>
        <taxon>Bacillales</taxon>
        <taxon>Bacillaceae</taxon>
        <taxon>Bacillus</taxon>
    </lineage>
</organism>
<keyword evidence="3" id="KW-1185">Reference proteome</keyword>
<gene>
    <name evidence="2" type="ORF">HMPREF1015_02229</name>
</gene>
<feature type="transmembrane region" description="Helical" evidence="1">
    <location>
        <begin position="93"/>
        <end position="113"/>
    </location>
</feature>
<name>G9QID8_9BACI</name>
<dbReference type="PATRIC" id="fig|665952.3.peg.726"/>
<dbReference type="HOGENOM" id="CLU_1253830_0_0_9"/>
<dbReference type="Proteomes" id="UP000011747">
    <property type="component" value="Unassembled WGS sequence"/>
</dbReference>
<dbReference type="AlphaFoldDB" id="G9QID8"/>
<keyword evidence="1" id="KW-1133">Transmembrane helix</keyword>
<feature type="transmembrane region" description="Helical" evidence="1">
    <location>
        <begin position="157"/>
        <end position="175"/>
    </location>
</feature>